<name>A0A447T4J9_CHRVL</name>
<evidence type="ECO:0000259" key="1">
    <source>
        <dbReference type="Pfam" id="PF00479"/>
    </source>
</evidence>
<dbReference type="SUPFAM" id="SSF51735">
    <property type="entry name" value="NAD(P)-binding Rossmann-fold domains"/>
    <property type="match status" value="1"/>
</dbReference>
<dbReference type="Proteomes" id="UP000275777">
    <property type="component" value="Chromosome"/>
</dbReference>
<accession>A0A447T4J9</accession>
<evidence type="ECO:0000313" key="3">
    <source>
        <dbReference type="Proteomes" id="UP000275777"/>
    </source>
</evidence>
<dbReference type="GO" id="GO:0006006">
    <property type="term" value="P:glucose metabolic process"/>
    <property type="evidence" value="ECO:0007669"/>
    <property type="project" value="InterPro"/>
</dbReference>
<dbReference type="InterPro" id="IPR022674">
    <property type="entry name" value="G6P_DH_NAD-bd"/>
</dbReference>
<dbReference type="InterPro" id="IPR036291">
    <property type="entry name" value="NAD(P)-bd_dom_sf"/>
</dbReference>
<organism evidence="2 3">
    <name type="scientific">Chromobacterium violaceum</name>
    <dbReference type="NCBI Taxonomy" id="536"/>
    <lineage>
        <taxon>Bacteria</taxon>
        <taxon>Pseudomonadati</taxon>
        <taxon>Pseudomonadota</taxon>
        <taxon>Betaproteobacteria</taxon>
        <taxon>Neisseriales</taxon>
        <taxon>Chromobacteriaceae</taxon>
        <taxon>Chromobacterium</taxon>
    </lineage>
</organism>
<feature type="domain" description="Glucose-6-phosphate dehydrogenase NAD-binding" evidence="1">
    <location>
        <begin position="14"/>
        <end position="38"/>
    </location>
</feature>
<proteinExistence type="predicted"/>
<protein>
    <submittedName>
        <fullName evidence="2">Glucose-6-phosphate 1-dehydrogenase</fullName>
    </submittedName>
</protein>
<dbReference type="EMBL" id="LR134182">
    <property type="protein sequence ID" value="VEB39803.1"/>
    <property type="molecule type" value="Genomic_DNA"/>
</dbReference>
<reference evidence="2 3" key="1">
    <citation type="submission" date="2018-12" db="EMBL/GenBank/DDBJ databases">
        <authorList>
            <consortium name="Pathogen Informatics"/>
        </authorList>
    </citation>
    <scope>NUCLEOTIDE SEQUENCE [LARGE SCALE GENOMIC DNA]</scope>
    <source>
        <strain evidence="2 3">NCTC9695</strain>
    </source>
</reference>
<dbReference type="AlphaFoldDB" id="A0A447T4J9"/>
<dbReference type="Pfam" id="PF00479">
    <property type="entry name" value="G6PD_N"/>
    <property type="match status" value="1"/>
</dbReference>
<dbReference type="GO" id="GO:0016614">
    <property type="term" value="F:oxidoreductase activity, acting on CH-OH group of donors"/>
    <property type="evidence" value="ECO:0007669"/>
    <property type="project" value="InterPro"/>
</dbReference>
<gene>
    <name evidence="2" type="ORF">NCTC9695_00188</name>
</gene>
<dbReference type="Gene3D" id="3.40.50.720">
    <property type="entry name" value="NAD(P)-binding Rossmann-like Domain"/>
    <property type="match status" value="1"/>
</dbReference>
<sequence length="53" mass="5827">METRSTPTPAFDMVLFGGAGDLVMRKLLPSLYQAHNAACSTNRAASWRWAART</sequence>
<dbReference type="GO" id="GO:0050661">
    <property type="term" value="F:NADP binding"/>
    <property type="evidence" value="ECO:0007669"/>
    <property type="project" value="InterPro"/>
</dbReference>
<evidence type="ECO:0000313" key="2">
    <source>
        <dbReference type="EMBL" id="VEB39803.1"/>
    </source>
</evidence>